<evidence type="ECO:0000256" key="1">
    <source>
        <dbReference type="SAM" id="MobiDB-lite"/>
    </source>
</evidence>
<feature type="compositionally biased region" description="Acidic residues" evidence="1">
    <location>
        <begin position="227"/>
        <end position="241"/>
    </location>
</feature>
<sequence>MSLSKEQCAAYAAKKLLDDAGLTTPLPTNDHGDADADLSDVTHVVSQALLTSPSPPHKDFQYIPPHSRPFTAEELRRGRDCINRQTYVHAVVEHRAGATTGTVTDVAVAHIFSVDPANFTHPKESFQYSLGDTRWGESNVFCRCLLLGQNGNPVYCGHKRTGCKGLKYCSARSLAILPALKLDSLGEAKKEIFLKTLAFYCTLMEKGCAFDVCADGEDITTGGLTGDEPESDSESDGESETEMTGTTVVKDCRRKKPTGSVCKGKLELRCDEYGRSLIQCRFRTRTDKAHLILRTLDEFDIPYLRALLENDSGTIHELEELARQFGYGPRAPCSFTASPSAQKEFCPYWHRSEGGNLARGTLRRPKNDCDARFDIYTPYDLDDCPKIVVICRNPHSHVNPHPVKTPPPLLEIFRGLLLELDWRLADMTPRKLMVDSGFMSNFRRALGWKRPFDPTLAALHPSLGNLDHVRRYIDELRHVLFPEGTGFDGAQLLAAQHRELPEDEQYVRCAETHTIEDGKTFNLVICMLKSMSRFLMRAKTLSLDTAFRRLAGKWQEFEMETWELMHMKSVVGTRAFTTSQSAEAHLILFTRIFEIAAADTGIPCRFRHIHGEGFELWITDAHKGQALGAGMFCKRLSATLGDVYCPMEPSKLLRLLDPYEHLRRFLRFCTVHLKRNINELKPYTTQKVRNAMLSLSSSQPHPDLEGAFTVIESGGRKAKAWLKDKRIGSKFALAAIYQPASLIPLELWKSAPSTTNGNEQAHRNINRDGVNLTILGGIMRGMQYDARAMEALQLHSAQGIYSNAVPPPTKGRKNQQMDRYTPLNTMRLQILHVSFHLIQCFEVFTRYFSPPLAPSSIHSADEPLAFWYSEHLQYEKQQSAMQLEPFVGHAEHFPYNSVMFDNCGEPGDGYGYSFDPQSFEMPVDDSVSYLHFSQAEYRLPPYPTVPFKHHNE</sequence>
<gene>
    <name evidence="2" type="ORF">R3P38DRAFT_3317686</name>
</gene>
<proteinExistence type="predicted"/>
<keyword evidence="3" id="KW-1185">Reference proteome</keyword>
<name>A0AAW0B8P8_9AGAR</name>
<organism evidence="2 3">
    <name type="scientific">Favolaschia claudopus</name>
    <dbReference type="NCBI Taxonomy" id="2862362"/>
    <lineage>
        <taxon>Eukaryota</taxon>
        <taxon>Fungi</taxon>
        <taxon>Dikarya</taxon>
        <taxon>Basidiomycota</taxon>
        <taxon>Agaricomycotina</taxon>
        <taxon>Agaricomycetes</taxon>
        <taxon>Agaricomycetidae</taxon>
        <taxon>Agaricales</taxon>
        <taxon>Marasmiineae</taxon>
        <taxon>Mycenaceae</taxon>
        <taxon>Favolaschia</taxon>
    </lineage>
</organism>
<evidence type="ECO:0000313" key="3">
    <source>
        <dbReference type="Proteomes" id="UP001362999"/>
    </source>
</evidence>
<feature type="region of interest" description="Disordered" evidence="1">
    <location>
        <begin position="221"/>
        <end position="247"/>
    </location>
</feature>
<dbReference type="EMBL" id="JAWWNJ010000037">
    <property type="protein sequence ID" value="KAK7022501.1"/>
    <property type="molecule type" value="Genomic_DNA"/>
</dbReference>
<accession>A0AAW0B8P8</accession>
<dbReference type="AlphaFoldDB" id="A0AAW0B8P8"/>
<comment type="caution">
    <text evidence="2">The sequence shown here is derived from an EMBL/GenBank/DDBJ whole genome shotgun (WGS) entry which is preliminary data.</text>
</comment>
<dbReference type="Proteomes" id="UP001362999">
    <property type="component" value="Unassembled WGS sequence"/>
</dbReference>
<reference evidence="2 3" key="1">
    <citation type="journal article" date="2024" name="J Genomics">
        <title>Draft genome sequencing and assembly of Favolaschia claudopus CIRM-BRFM 2984 isolated from oak limbs.</title>
        <authorList>
            <person name="Navarro D."/>
            <person name="Drula E."/>
            <person name="Chaduli D."/>
            <person name="Cazenave R."/>
            <person name="Ahrendt S."/>
            <person name="Wang J."/>
            <person name="Lipzen A."/>
            <person name="Daum C."/>
            <person name="Barry K."/>
            <person name="Grigoriev I.V."/>
            <person name="Favel A."/>
            <person name="Rosso M.N."/>
            <person name="Martin F."/>
        </authorList>
    </citation>
    <scope>NUCLEOTIDE SEQUENCE [LARGE SCALE GENOMIC DNA]</scope>
    <source>
        <strain evidence="2 3">CIRM-BRFM 2984</strain>
    </source>
</reference>
<evidence type="ECO:0000313" key="2">
    <source>
        <dbReference type="EMBL" id="KAK7022501.1"/>
    </source>
</evidence>
<protein>
    <submittedName>
        <fullName evidence="2">Uncharacterized protein</fullName>
    </submittedName>
</protein>